<evidence type="ECO:0000313" key="2">
    <source>
        <dbReference type="Proteomes" id="UP000235672"/>
    </source>
</evidence>
<reference evidence="1" key="1">
    <citation type="submission" date="2016-05" db="EMBL/GenBank/DDBJ databases">
        <title>A degradative enzymes factory behind the ericoid mycorrhizal symbiosis.</title>
        <authorList>
            <consortium name="DOE Joint Genome Institute"/>
            <person name="Martino E."/>
            <person name="Morin E."/>
            <person name="Grelet G."/>
            <person name="Kuo A."/>
            <person name="Kohler A."/>
            <person name="Daghino S."/>
            <person name="Barry K."/>
            <person name="Choi C."/>
            <person name="Cichocki N."/>
            <person name="Clum A."/>
            <person name="Copeland A."/>
            <person name="Hainaut M."/>
            <person name="Haridas S."/>
            <person name="Labutti K."/>
            <person name="Lindquist E."/>
            <person name="Lipzen A."/>
            <person name="Khouja H.-R."/>
            <person name="Murat C."/>
            <person name="Ohm R."/>
            <person name="Olson A."/>
            <person name="Spatafora J."/>
            <person name="Veneault-Fourrey C."/>
            <person name="Henrissat B."/>
            <person name="Grigoriev I."/>
            <person name="Martin F."/>
            <person name="Perotto S."/>
        </authorList>
    </citation>
    <scope>NUCLEOTIDE SEQUENCE [LARGE SCALE GENOMIC DNA]</scope>
    <source>
        <strain evidence="1">UAMH 7357</strain>
    </source>
</reference>
<gene>
    <name evidence="1" type="ORF">NA56DRAFT_271950</name>
</gene>
<organism evidence="1 2">
    <name type="scientific">Hyaloscypha hepaticicola</name>
    <dbReference type="NCBI Taxonomy" id="2082293"/>
    <lineage>
        <taxon>Eukaryota</taxon>
        <taxon>Fungi</taxon>
        <taxon>Dikarya</taxon>
        <taxon>Ascomycota</taxon>
        <taxon>Pezizomycotina</taxon>
        <taxon>Leotiomycetes</taxon>
        <taxon>Helotiales</taxon>
        <taxon>Hyaloscyphaceae</taxon>
        <taxon>Hyaloscypha</taxon>
    </lineage>
</organism>
<protein>
    <submittedName>
        <fullName evidence="1">Uncharacterized protein</fullName>
    </submittedName>
</protein>
<sequence length="116" mass="12972">MRVRLLPKPCSLPRWKGGSLPLVTAVHWHCTLQQVRFLTMEVFVRSKRKETATCSIGCALQDVTTSDLILVERHSYQSVMPTARFSGSRVGNLRLAVPLPVRNYPAGPLQGNEETL</sequence>
<dbReference type="Proteomes" id="UP000235672">
    <property type="component" value="Unassembled WGS sequence"/>
</dbReference>
<accession>A0A2J6PU43</accession>
<evidence type="ECO:0000313" key="1">
    <source>
        <dbReference type="EMBL" id="PMD17560.1"/>
    </source>
</evidence>
<name>A0A2J6PU43_9HELO</name>
<keyword evidence="2" id="KW-1185">Reference proteome</keyword>
<proteinExistence type="predicted"/>
<dbReference type="AlphaFoldDB" id="A0A2J6PU43"/>
<dbReference type="EMBL" id="KZ613499">
    <property type="protein sequence ID" value="PMD17560.1"/>
    <property type="molecule type" value="Genomic_DNA"/>
</dbReference>